<name>A0A8J8VXD6_9EURO</name>
<dbReference type="InterPro" id="IPR049326">
    <property type="entry name" value="Rhodopsin_dom_fungi"/>
</dbReference>
<keyword evidence="10" id="KW-1185">Reference proteome</keyword>
<comment type="similarity">
    <text evidence="5">Belongs to the SAT4 family.</text>
</comment>
<keyword evidence="2 7" id="KW-0812">Transmembrane</keyword>
<evidence type="ECO:0000256" key="5">
    <source>
        <dbReference type="ARBA" id="ARBA00038359"/>
    </source>
</evidence>
<evidence type="ECO:0000313" key="10">
    <source>
        <dbReference type="Proteomes" id="UP000631181"/>
    </source>
</evidence>
<feature type="transmembrane region" description="Helical" evidence="7">
    <location>
        <begin position="125"/>
        <end position="145"/>
    </location>
</feature>
<gene>
    <name evidence="9" type="ORF">PECM_002887</name>
</gene>
<feature type="transmembrane region" description="Helical" evidence="7">
    <location>
        <begin position="13"/>
        <end position="35"/>
    </location>
</feature>
<dbReference type="GO" id="GO:0016020">
    <property type="term" value="C:membrane"/>
    <property type="evidence" value="ECO:0007669"/>
    <property type="project" value="UniProtKB-SubCell"/>
</dbReference>
<accession>A0A8J8VXD6</accession>
<feature type="transmembrane region" description="Helical" evidence="7">
    <location>
        <begin position="216"/>
        <end position="236"/>
    </location>
</feature>
<dbReference type="Pfam" id="PF20684">
    <property type="entry name" value="Fung_rhodopsin"/>
    <property type="match status" value="1"/>
</dbReference>
<dbReference type="AlphaFoldDB" id="A0A8J8VXD6"/>
<feature type="transmembrane region" description="Helical" evidence="7">
    <location>
        <begin position="184"/>
        <end position="204"/>
    </location>
</feature>
<evidence type="ECO:0000256" key="4">
    <source>
        <dbReference type="ARBA" id="ARBA00023136"/>
    </source>
</evidence>
<dbReference type="InterPro" id="IPR052337">
    <property type="entry name" value="SAT4-like"/>
</dbReference>
<feature type="transmembrane region" description="Helical" evidence="7">
    <location>
        <begin position="90"/>
        <end position="113"/>
    </location>
</feature>
<evidence type="ECO:0000313" key="9">
    <source>
        <dbReference type="EMBL" id="KAF7712419.1"/>
    </source>
</evidence>
<organism evidence="9 10">
    <name type="scientific">Penicillium ucsense</name>
    <dbReference type="NCBI Taxonomy" id="2839758"/>
    <lineage>
        <taxon>Eukaryota</taxon>
        <taxon>Fungi</taxon>
        <taxon>Dikarya</taxon>
        <taxon>Ascomycota</taxon>
        <taxon>Pezizomycotina</taxon>
        <taxon>Eurotiomycetes</taxon>
        <taxon>Eurotiomycetidae</taxon>
        <taxon>Eurotiales</taxon>
        <taxon>Aspergillaceae</taxon>
        <taxon>Penicillium</taxon>
    </lineage>
</organism>
<evidence type="ECO:0000259" key="8">
    <source>
        <dbReference type="Pfam" id="PF20684"/>
    </source>
</evidence>
<comment type="subcellular location">
    <subcellularLocation>
        <location evidence="1">Membrane</location>
        <topology evidence="1">Multi-pass membrane protein</topology>
    </subcellularLocation>
</comment>
<evidence type="ECO:0000256" key="6">
    <source>
        <dbReference type="SAM" id="MobiDB-lite"/>
    </source>
</evidence>
<dbReference type="EMBL" id="WIWV01000180">
    <property type="protein sequence ID" value="KAF7712419.1"/>
    <property type="molecule type" value="Genomic_DNA"/>
</dbReference>
<dbReference type="PANTHER" id="PTHR33048:SF140">
    <property type="entry name" value="ATPASE, PUTATIVE (EUROFUNG)-RELATED"/>
    <property type="match status" value="1"/>
</dbReference>
<reference evidence="9" key="1">
    <citation type="journal article" date="2020" name="Front. Microbiol.">
        <title>Gene regulatory networks of Penicillium echinulatum 2HH and Penicillium oxalicum 114-2 inferred by a computational biology approach.</title>
        <authorList>
            <person name="Lenz A.R."/>
            <person name="Galan-Vasquez E."/>
            <person name="Balbinot E."/>
            <person name="De Abreu F.P."/>
            <person name="De Oliveira N.S."/>
            <person name="Da Rosa L.O."/>
            <person name="De Avila E Silva S."/>
            <person name="Camassola M."/>
            <person name="Dillon A.J.P."/>
            <person name="Perez-Rueda E."/>
        </authorList>
    </citation>
    <scope>NUCLEOTIDE SEQUENCE</scope>
    <source>
        <strain evidence="9">S1M29</strain>
    </source>
</reference>
<protein>
    <recommendedName>
        <fullName evidence="8">Rhodopsin domain-containing protein</fullName>
    </recommendedName>
</protein>
<evidence type="ECO:0000256" key="7">
    <source>
        <dbReference type="SAM" id="Phobius"/>
    </source>
</evidence>
<feature type="compositionally biased region" description="Polar residues" evidence="6">
    <location>
        <begin position="344"/>
        <end position="358"/>
    </location>
</feature>
<proteinExistence type="inferred from homology"/>
<evidence type="ECO:0000256" key="3">
    <source>
        <dbReference type="ARBA" id="ARBA00022989"/>
    </source>
</evidence>
<sequence>MTMQPMPDGRSKAIVIVTTVFLGLSFIAVCLRCFVRLKLVKAFGWDDCLMVFAMLLNILFALCGITGAFYGMGQRSLALMQRGTMETAMFWWWLGQTSYVWVCAVAKISIAVALLRLTVIRIHTLILWGVIAVTTVVGLVFWLMLTLQCQPISFFWQQVRLEIDPTSPVHGHCLNLDIIIDMAYVYSVTATLCDLTLGLLPIFLVWNLHMNVRTKAALAGILGMGCVASAAVIVRIPFLHDYKDPDFLYATTDISIWSNVEASLGIAAGSLVTLRPLFRWFRDTSYGGSRSKRTGGSMPLSSVNALRSDHSAPRYWRPDLDPEDTRAVVTTIHTSTGKNDKGSRTSSQEDLNPKNNDGGTFFQGVNVHKTFYVSGNEH</sequence>
<keyword evidence="4 7" id="KW-0472">Membrane</keyword>
<dbReference type="OrthoDB" id="3897607at2759"/>
<feature type="transmembrane region" description="Helical" evidence="7">
    <location>
        <begin position="47"/>
        <end position="70"/>
    </location>
</feature>
<dbReference type="PANTHER" id="PTHR33048">
    <property type="entry name" value="PTH11-LIKE INTEGRAL MEMBRANE PROTEIN (AFU_ORTHOLOGUE AFUA_5G11245)"/>
    <property type="match status" value="1"/>
</dbReference>
<evidence type="ECO:0000256" key="2">
    <source>
        <dbReference type="ARBA" id="ARBA00022692"/>
    </source>
</evidence>
<dbReference type="Proteomes" id="UP000631181">
    <property type="component" value="Unassembled WGS sequence"/>
</dbReference>
<evidence type="ECO:0000256" key="1">
    <source>
        <dbReference type="ARBA" id="ARBA00004141"/>
    </source>
</evidence>
<keyword evidence="3 7" id="KW-1133">Transmembrane helix</keyword>
<feature type="domain" description="Rhodopsin" evidence="8">
    <location>
        <begin position="31"/>
        <end position="279"/>
    </location>
</feature>
<comment type="caution">
    <text evidence="9">The sequence shown here is derived from an EMBL/GenBank/DDBJ whole genome shotgun (WGS) entry which is preliminary data.</text>
</comment>
<feature type="region of interest" description="Disordered" evidence="6">
    <location>
        <begin position="332"/>
        <end position="360"/>
    </location>
</feature>
<feature type="transmembrane region" description="Helical" evidence="7">
    <location>
        <begin position="256"/>
        <end position="274"/>
    </location>
</feature>